<gene>
    <name evidence="2" type="ORF">GTS_53130</name>
</gene>
<dbReference type="Proteomes" id="UP000298860">
    <property type="component" value="Unassembled WGS sequence"/>
</dbReference>
<keyword evidence="3" id="KW-1185">Reference proteome</keyword>
<name>A0A4D4JF91_9PSEU</name>
<organism evidence="2 3">
    <name type="scientific">Gandjariella thermophila</name>
    <dbReference type="NCBI Taxonomy" id="1931992"/>
    <lineage>
        <taxon>Bacteria</taxon>
        <taxon>Bacillati</taxon>
        <taxon>Actinomycetota</taxon>
        <taxon>Actinomycetes</taxon>
        <taxon>Pseudonocardiales</taxon>
        <taxon>Pseudonocardiaceae</taxon>
        <taxon>Gandjariella</taxon>
    </lineage>
</organism>
<evidence type="ECO:0000313" key="2">
    <source>
        <dbReference type="EMBL" id="GDY33680.1"/>
    </source>
</evidence>
<feature type="signal peptide" evidence="1">
    <location>
        <begin position="1"/>
        <end position="31"/>
    </location>
</feature>
<comment type="caution">
    <text evidence="2">The sequence shown here is derived from an EMBL/GenBank/DDBJ whole genome shotgun (WGS) entry which is preliminary data.</text>
</comment>
<reference evidence="3" key="1">
    <citation type="submission" date="2019-04" db="EMBL/GenBank/DDBJ databases">
        <title>Draft genome sequence of Pseudonocardiaceae bacterium SL3-2-4.</title>
        <authorList>
            <person name="Ningsih F."/>
            <person name="Yokota A."/>
            <person name="Sakai Y."/>
            <person name="Nanatani K."/>
            <person name="Yabe S."/>
            <person name="Oetari A."/>
            <person name="Sjamsuridzal W."/>
        </authorList>
    </citation>
    <scope>NUCLEOTIDE SEQUENCE [LARGE SCALE GENOMIC DNA]</scope>
    <source>
        <strain evidence="3">SL3-2-4</strain>
    </source>
</reference>
<evidence type="ECO:0000256" key="1">
    <source>
        <dbReference type="SAM" id="SignalP"/>
    </source>
</evidence>
<evidence type="ECO:0000313" key="3">
    <source>
        <dbReference type="Proteomes" id="UP000298860"/>
    </source>
</evidence>
<dbReference type="EMBL" id="BJFL01000051">
    <property type="protein sequence ID" value="GDY33680.1"/>
    <property type="molecule type" value="Genomic_DNA"/>
</dbReference>
<keyword evidence="1" id="KW-0732">Signal</keyword>
<dbReference type="RefSeq" id="WP_137816602.1">
    <property type="nucleotide sequence ID" value="NZ_BJFL01000051.1"/>
</dbReference>
<sequence>MRSDNRRPGKLARTACAVAAAVGLAVSPAAAVPALASAGTEDCLFVRPFFGPPTSQVNVAGCGFWPFEGIEIYLGTSLRARSFTNGRGEFFTTLSIPGDESLGARNLTAVGLKSHRFARTTFLVANHP</sequence>
<proteinExistence type="predicted"/>
<accession>A0A4D4JF91</accession>
<dbReference type="AlphaFoldDB" id="A0A4D4JF91"/>
<feature type="chain" id="PRO_5038666607" evidence="1">
    <location>
        <begin position="32"/>
        <end position="128"/>
    </location>
</feature>
<dbReference type="OrthoDB" id="9804511at2"/>
<protein>
    <submittedName>
        <fullName evidence="2">Uncharacterized protein</fullName>
    </submittedName>
</protein>